<dbReference type="InterPro" id="IPR049492">
    <property type="entry name" value="BD-FAE-like_dom"/>
</dbReference>
<dbReference type="Proteomes" id="UP000600799">
    <property type="component" value="Unassembled WGS sequence"/>
</dbReference>
<feature type="compositionally biased region" description="Pro residues" evidence="2">
    <location>
        <begin position="18"/>
        <end position="33"/>
    </location>
</feature>
<dbReference type="PANTHER" id="PTHR48081">
    <property type="entry name" value="AB HYDROLASE SUPERFAMILY PROTEIN C4A8.06C"/>
    <property type="match status" value="1"/>
</dbReference>
<dbReference type="InterPro" id="IPR050300">
    <property type="entry name" value="GDXG_lipolytic_enzyme"/>
</dbReference>
<evidence type="ECO:0000313" key="5">
    <source>
        <dbReference type="Proteomes" id="UP000600799"/>
    </source>
</evidence>
<accession>A0ABS0HJW0</accession>
<evidence type="ECO:0000259" key="3">
    <source>
        <dbReference type="Pfam" id="PF20434"/>
    </source>
</evidence>
<organism evidence="4 5">
    <name type="scientific">Novosphingobium jiangmenense</name>
    <dbReference type="NCBI Taxonomy" id="2791981"/>
    <lineage>
        <taxon>Bacteria</taxon>
        <taxon>Pseudomonadati</taxon>
        <taxon>Pseudomonadota</taxon>
        <taxon>Alphaproteobacteria</taxon>
        <taxon>Sphingomonadales</taxon>
        <taxon>Sphingomonadaceae</taxon>
        <taxon>Novosphingobium</taxon>
    </lineage>
</organism>
<sequence length="326" mass="34798">MAASLLSLGLGPMARGQTPPPAVPGGPLPPGLPQPAETIDLWPNGAPGQPARALIETVQERSTDRLVTDRAVFGISRPRMAVFRPDRPNGAAVLITPGGGYRWVVVDKEGYEMGRWLAARGFTAFVLFYRLPGEGWASGPDVSLSDAQRAMRLIRHRARDLAIDPERVSAMGFSAGGHLCADLATRFAANTYAPVDAADALSAKPHSAAPIYPVISMSAPDAHPGSRELLVGKSASTALEAAHSPQRNVPKDAPPFFLLHAEDDDAVPVNNTLLLRAALKAQGIRVETHLFEYGGHGFGLRKAIGKPVEVWPELWRAWARTTGLAL</sequence>
<dbReference type="EMBL" id="JADQDC010000010">
    <property type="protein sequence ID" value="MBF9152271.1"/>
    <property type="molecule type" value="Genomic_DNA"/>
</dbReference>
<feature type="domain" description="BD-FAE-like" evidence="3">
    <location>
        <begin position="93"/>
        <end position="279"/>
    </location>
</feature>
<dbReference type="GO" id="GO:0016787">
    <property type="term" value="F:hydrolase activity"/>
    <property type="evidence" value="ECO:0007669"/>
    <property type="project" value="UniProtKB-KW"/>
</dbReference>
<dbReference type="Pfam" id="PF20434">
    <property type="entry name" value="BD-FAE"/>
    <property type="match status" value="1"/>
</dbReference>
<feature type="region of interest" description="Disordered" evidence="2">
    <location>
        <begin position="10"/>
        <end position="39"/>
    </location>
</feature>
<name>A0ABS0HJW0_9SPHN</name>
<dbReference type="InterPro" id="IPR029058">
    <property type="entry name" value="AB_hydrolase_fold"/>
</dbReference>
<reference evidence="4 5" key="1">
    <citation type="submission" date="2020-11" db="EMBL/GenBank/DDBJ databases">
        <title>The genome sequence of Novosphingobium sp. 1Y9A.</title>
        <authorList>
            <person name="Liu Y."/>
        </authorList>
    </citation>
    <scope>NUCLEOTIDE SEQUENCE [LARGE SCALE GENOMIC DNA]</scope>
    <source>
        <strain evidence="4 5">1Y9A</strain>
    </source>
</reference>
<dbReference type="Gene3D" id="3.40.50.1820">
    <property type="entry name" value="alpha/beta hydrolase"/>
    <property type="match status" value="1"/>
</dbReference>
<evidence type="ECO:0000256" key="1">
    <source>
        <dbReference type="ARBA" id="ARBA00022801"/>
    </source>
</evidence>
<comment type="caution">
    <text evidence="4">The sequence shown here is derived from an EMBL/GenBank/DDBJ whole genome shotgun (WGS) entry which is preliminary data.</text>
</comment>
<dbReference type="PANTHER" id="PTHR48081:SF6">
    <property type="entry name" value="PEPTIDASE S9 PROLYL OLIGOPEPTIDASE CATALYTIC DOMAIN-CONTAINING PROTEIN"/>
    <property type="match status" value="1"/>
</dbReference>
<evidence type="ECO:0000256" key="2">
    <source>
        <dbReference type="SAM" id="MobiDB-lite"/>
    </source>
</evidence>
<protein>
    <submittedName>
        <fullName evidence="4">Alpha/beta hydrolase</fullName>
    </submittedName>
</protein>
<evidence type="ECO:0000313" key="4">
    <source>
        <dbReference type="EMBL" id="MBF9152271.1"/>
    </source>
</evidence>
<proteinExistence type="predicted"/>
<keyword evidence="1 4" id="KW-0378">Hydrolase</keyword>
<keyword evidence="5" id="KW-1185">Reference proteome</keyword>
<dbReference type="SUPFAM" id="SSF53474">
    <property type="entry name" value="alpha/beta-Hydrolases"/>
    <property type="match status" value="1"/>
</dbReference>
<gene>
    <name evidence="4" type="ORF">I2488_14780</name>
</gene>